<dbReference type="AlphaFoldDB" id="A0A4V6CRJ2"/>
<dbReference type="GO" id="GO:0003700">
    <property type="term" value="F:DNA-binding transcription factor activity"/>
    <property type="evidence" value="ECO:0007669"/>
    <property type="project" value="InterPro"/>
</dbReference>
<comment type="caution">
    <text evidence="3">The sequence shown here is derived from an EMBL/GenBank/DDBJ whole genome shotgun (WGS) entry which is preliminary data.</text>
</comment>
<evidence type="ECO:0000256" key="1">
    <source>
        <dbReference type="SAM" id="MobiDB-lite"/>
    </source>
</evidence>
<dbReference type="PROSITE" id="PS50987">
    <property type="entry name" value="HTH_ARSR_2"/>
    <property type="match status" value="1"/>
</dbReference>
<gene>
    <name evidence="3" type="ORF">FDO65_16745</name>
</gene>
<protein>
    <submittedName>
        <fullName evidence="3">Helix-turn-helix transcriptional regulator</fullName>
    </submittedName>
</protein>
<dbReference type="InterPro" id="IPR036390">
    <property type="entry name" value="WH_DNA-bd_sf"/>
</dbReference>
<sequence>MDGATDGADPGRTTPGQHRSTEEWAELFGALADSNRLRLLVAVHYRPGSNVTELAETVGMSANATSHALAGLRMRGILRTEPAGRERRWWVVSDDVHELLHFVGAPHAHDRHQHAPHEPDDTAN</sequence>
<feature type="domain" description="HTH arsR-type" evidence="2">
    <location>
        <begin position="16"/>
        <end position="111"/>
    </location>
</feature>
<feature type="region of interest" description="Disordered" evidence="1">
    <location>
        <begin position="1"/>
        <end position="21"/>
    </location>
</feature>
<keyword evidence="4" id="KW-1185">Reference proteome</keyword>
<dbReference type="SMART" id="SM00418">
    <property type="entry name" value="HTH_ARSR"/>
    <property type="match status" value="1"/>
</dbReference>
<dbReference type="InterPro" id="IPR011991">
    <property type="entry name" value="ArsR-like_HTH"/>
</dbReference>
<dbReference type="InterPro" id="IPR001845">
    <property type="entry name" value="HTH_ArsR_DNA-bd_dom"/>
</dbReference>
<proteinExistence type="predicted"/>
<dbReference type="SUPFAM" id="SSF46785">
    <property type="entry name" value="Winged helix' DNA-binding domain"/>
    <property type="match status" value="1"/>
</dbReference>
<dbReference type="CDD" id="cd00090">
    <property type="entry name" value="HTH_ARSR"/>
    <property type="match status" value="1"/>
</dbReference>
<reference evidence="3 4" key="1">
    <citation type="submission" date="2019-05" db="EMBL/GenBank/DDBJ databases">
        <title>Nakamurella sp. N5BH11, whole genome shotgun sequence.</title>
        <authorList>
            <person name="Tuo L."/>
        </authorList>
    </citation>
    <scope>NUCLEOTIDE SEQUENCE [LARGE SCALE GENOMIC DNA]</scope>
    <source>
        <strain evidence="3 4">N5BH11</strain>
    </source>
</reference>
<evidence type="ECO:0000313" key="3">
    <source>
        <dbReference type="EMBL" id="TKV57785.1"/>
    </source>
</evidence>
<accession>A0A4V6CRJ2</accession>
<name>A0A4V6CRJ2_9ACTN</name>
<dbReference type="Proteomes" id="UP000306985">
    <property type="component" value="Unassembled WGS sequence"/>
</dbReference>
<evidence type="ECO:0000313" key="4">
    <source>
        <dbReference type="Proteomes" id="UP000306985"/>
    </source>
</evidence>
<evidence type="ECO:0000259" key="2">
    <source>
        <dbReference type="PROSITE" id="PS50987"/>
    </source>
</evidence>
<dbReference type="InterPro" id="IPR036388">
    <property type="entry name" value="WH-like_DNA-bd_sf"/>
</dbReference>
<organism evidence="3 4">
    <name type="scientific">Nakamurella flava</name>
    <dbReference type="NCBI Taxonomy" id="2576308"/>
    <lineage>
        <taxon>Bacteria</taxon>
        <taxon>Bacillati</taxon>
        <taxon>Actinomycetota</taxon>
        <taxon>Actinomycetes</taxon>
        <taxon>Nakamurellales</taxon>
        <taxon>Nakamurellaceae</taxon>
        <taxon>Nakamurella</taxon>
    </lineage>
</organism>
<dbReference type="RefSeq" id="WP_137450869.1">
    <property type="nucleotide sequence ID" value="NZ_SZZH01000004.1"/>
</dbReference>
<dbReference type="OrthoDB" id="9810923at2"/>
<dbReference type="Gene3D" id="1.10.10.10">
    <property type="entry name" value="Winged helix-like DNA-binding domain superfamily/Winged helix DNA-binding domain"/>
    <property type="match status" value="1"/>
</dbReference>
<dbReference type="EMBL" id="SZZH01000004">
    <property type="protein sequence ID" value="TKV57785.1"/>
    <property type="molecule type" value="Genomic_DNA"/>
</dbReference>